<keyword evidence="3" id="KW-1185">Reference proteome</keyword>
<accession>A0ABN9R6K3</accession>
<feature type="region of interest" description="Disordered" evidence="1">
    <location>
        <begin position="82"/>
        <end position="106"/>
    </location>
</feature>
<dbReference type="Proteomes" id="UP001189429">
    <property type="component" value="Unassembled WGS sequence"/>
</dbReference>
<feature type="region of interest" description="Disordered" evidence="1">
    <location>
        <begin position="1"/>
        <end position="55"/>
    </location>
</feature>
<reference evidence="2" key="1">
    <citation type="submission" date="2023-10" db="EMBL/GenBank/DDBJ databases">
        <authorList>
            <person name="Chen Y."/>
            <person name="Shah S."/>
            <person name="Dougan E. K."/>
            <person name="Thang M."/>
            <person name="Chan C."/>
        </authorList>
    </citation>
    <scope>NUCLEOTIDE SEQUENCE [LARGE SCALE GENOMIC DNA]</scope>
</reference>
<organism evidence="2 3">
    <name type="scientific">Prorocentrum cordatum</name>
    <dbReference type="NCBI Taxonomy" id="2364126"/>
    <lineage>
        <taxon>Eukaryota</taxon>
        <taxon>Sar</taxon>
        <taxon>Alveolata</taxon>
        <taxon>Dinophyceae</taxon>
        <taxon>Prorocentrales</taxon>
        <taxon>Prorocentraceae</taxon>
        <taxon>Prorocentrum</taxon>
    </lineage>
</organism>
<feature type="region of interest" description="Disordered" evidence="1">
    <location>
        <begin position="142"/>
        <end position="185"/>
    </location>
</feature>
<protein>
    <submittedName>
        <fullName evidence="2">Uncharacterized protein</fullName>
    </submittedName>
</protein>
<feature type="compositionally biased region" description="Basic and acidic residues" evidence="1">
    <location>
        <begin position="29"/>
        <end position="55"/>
    </location>
</feature>
<name>A0ABN9R6K3_9DINO</name>
<comment type="caution">
    <text evidence="2">The sequence shown here is derived from an EMBL/GenBank/DDBJ whole genome shotgun (WGS) entry which is preliminary data.</text>
</comment>
<evidence type="ECO:0000313" key="2">
    <source>
        <dbReference type="EMBL" id="CAK0814005.1"/>
    </source>
</evidence>
<dbReference type="EMBL" id="CAUYUJ010005535">
    <property type="protein sequence ID" value="CAK0814005.1"/>
    <property type="molecule type" value="Genomic_DNA"/>
</dbReference>
<evidence type="ECO:0000256" key="1">
    <source>
        <dbReference type="SAM" id="MobiDB-lite"/>
    </source>
</evidence>
<feature type="compositionally biased region" description="Basic and acidic residues" evidence="1">
    <location>
        <begin position="11"/>
        <end position="22"/>
    </location>
</feature>
<feature type="non-terminal residue" evidence="2">
    <location>
        <position position="185"/>
    </location>
</feature>
<proteinExistence type="predicted"/>
<gene>
    <name evidence="2" type="ORF">PCOR1329_LOCUS17727</name>
</gene>
<evidence type="ECO:0000313" key="3">
    <source>
        <dbReference type="Proteomes" id="UP001189429"/>
    </source>
</evidence>
<sequence length="185" mass="21012">MIDYVLRPAGSRRERGRDHRDPIAGLRCAGHDRRSGPRGAQKEKKRRDENEDEGKCTLRKGLRERALVSTCQCKAQQRPRCLRPPAKSAHRLVPWSSRPTHEQHHDTECTHHGHVEHRGICIGSASSSPLERERPSTALRQGLYKQGGERKLLHGRAQATRRVQSQAPRRWNRGRTACLASATHP</sequence>